<reference evidence="1" key="2">
    <citation type="submission" date="2020-06" db="EMBL/GenBank/DDBJ databases">
        <title>Helianthus annuus Genome sequencing and assembly Release 2.</title>
        <authorList>
            <person name="Gouzy J."/>
            <person name="Langlade N."/>
            <person name="Munos S."/>
        </authorList>
    </citation>
    <scope>NUCLEOTIDE SEQUENCE</scope>
    <source>
        <tissue evidence="1">Leaves</tissue>
    </source>
</reference>
<dbReference type="EMBL" id="MNCJ02000328">
    <property type="protein sequence ID" value="KAF5772221.1"/>
    <property type="molecule type" value="Genomic_DNA"/>
</dbReference>
<evidence type="ECO:0000313" key="2">
    <source>
        <dbReference type="Proteomes" id="UP000215914"/>
    </source>
</evidence>
<accession>A0A9K3EG07</accession>
<organism evidence="1 2">
    <name type="scientific">Helianthus annuus</name>
    <name type="common">Common sunflower</name>
    <dbReference type="NCBI Taxonomy" id="4232"/>
    <lineage>
        <taxon>Eukaryota</taxon>
        <taxon>Viridiplantae</taxon>
        <taxon>Streptophyta</taxon>
        <taxon>Embryophyta</taxon>
        <taxon>Tracheophyta</taxon>
        <taxon>Spermatophyta</taxon>
        <taxon>Magnoliopsida</taxon>
        <taxon>eudicotyledons</taxon>
        <taxon>Gunneridae</taxon>
        <taxon>Pentapetalae</taxon>
        <taxon>asterids</taxon>
        <taxon>campanulids</taxon>
        <taxon>Asterales</taxon>
        <taxon>Asteraceae</taxon>
        <taxon>Asteroideae</taxon>
        <taxon>Heliantheae alliance</taxon>
        <taxon>Heliantheae</taxon>
        <taxon>Helianthus</taxon>
    </lineage>
</organism>
<comment type="caution">
    <text evidence="1">The sequence shown here is derived from an EMBL/GenBank/DDBJ whole genome shotgun (WGS) entry which is preliminary data.</text>
</comment>
<keyword evidence="2" id="KW-1185">Reference proteome</keyword>
<proteinExistence type="predicted"/>
<dbReference type="AlphaFoldDB" id="A0A9K3EG07"/>
<reference evidence="1" key="1">
    <citation type="journal article" date="2017" name="Nature">
        <title>The sunflower genome provides insights into oil metabolism, flowering and Asterid evolution.</title>
        <authorList>
            <person name="Badouin H."/>
            <person name="Gouzy J."/>
            <person name="Grassa C.J."/>
            <person name="Murat F."/>
            <person name="Staton S.E."/>
            <person name="Cottret L."/>
            <person name="Lelandais-Briere C."/>
            <person name="Owens G.L."/>
            <person name="Carrere S."/>
            <person name="Mayjonade B."/>
            <person name="Legrand L."/>
            <person name="Gill N."/>
            <person name="Kane N.C."/>
            <person name="Bowers J.E."/>
            <person name="Hubner S."/>
            <person name="Bellec A."/>
            <person name="Berard A."/>
            <person name="Berges H."/>
            <person name="Blanchet N."/>
            <person name="Boniface M.C."/>
            <person name="Brunel D."/>
            <person name="Catrice O."/>
            <person name="Chaidir N."/>
            <person name="Claudel C."/>
            <person name="Donnadieu C."/>
            <person name="Faraut T."/>
            <person name="Fievet G."/>
            <person name="Helmstetter N."/>
            <person name="King M."/>
            <person name="Knapp S.J."/>
            <person name="Lai Z."/>
            <person name="Le Paslier M.C."/>
            <person name="Lippi Y."/>
            <person name="Lorenzon L."/>
            <person name="Mandel J.R."/>
            <person name="Marage G."/>
            <person name="Marchand G."/>
            <person name="Marquand E."/>
            <person name="Bret-Mestries E."/>
            <person name="Morien E."/>
            <person name="Nambeesan S."/>
            <person name="Nguyen T."/>
            <person name="Pegot-Espagnet P."/>
            <person name="Pouilly N."/>
            <person name="Raftis F."/>
            <person name="Sallet E."/>
            <person name="Schiex T."/>
            <person name="Thomas J."/>
            <person name="Vandecasteele C."/>
            <person name="Vares D."/>
            <person name="Vear F."/>
            <person name="Vautrin S."/>
            <person name="Crespi M."/>
            <person name="Mangin B."/>
            <person name="Burke J.M."/>
            <person name="Salse J."/>
            <person name="Munos S."/>
            <person name="Vincourt P."/>
            <person name="Rieseberg L.H."/>
            <person name="Langlade N.B."/>
        </authorList>
    </citation>
    <scope>NUCLEOTIDE SEQUENCE</scope>
    <source>
        <tissue evidence="1">Leaves</tissue>
    </source>
</reference>
<name>A0A9K3EG07_HELAN</name>
<protein>
    <submittedName>
        <fullName evidence="1">Uncharacterized protein</fullName>
    </submittedName>
</protein>
<dbReference type="Gramene" id="mRNA:HanXRQr2_Chr13g0574281">
    <property type="protein sequence ID" value="mRNA:HanXRQr2_Chr13g0574281"/>
    <property type="gene ID" value="HanXRQr2_Chr13g0574281"/>
</dbReference>
<sequence>MFKPRFPAFSDISITSTSGSVLNCLTARSLEDKDIEPSSLLYSILY</sequence>
<evidence type="ECO:0000313" key="1">
    <source>
        <dbReference type="EMBL" id="KAF5772221.1"/>
    </source>
</evidence>
<gene>
    <name evidence="1" type="ORF">HanXRQr2_Chr13g0574281</name>
</gene>
<dbReference type="Proteomes" id="UP000215914">
    <property type="component" value="Unassembled WGS sequence"/>
</dbReference>